<organism evidence="2 3">
    <name type="scientific">Streptomyces gilvosporeus</name>
    <dbReference type="NCBI Taxonomy" id="553510"/>
    <lineage>
        <taxon>Bacteria</taxon>
        <taxon>Bacillati</taxon>
        <taxon>Actinomycetota</taxon>
        <taxon>Actinomycetes</taxon>
        <taxon>Kitasatosporales</taxon>
        <taxon>Streptomycetaceae</taxon>
        <taxon>Streptomyces</taxon>
    </lineage>
</organism>
<dbReference type="EMBL" id="CP020569">
    <property type="protein sequence ID" value="ARF53156.1"/>
    <property type="molecule type" value="Genomic_DNA"/>
</dbReference>
<evidence type="ECO:0000313" key="2">
    <source>
        <dbReference type="EMBL" id="ARF53156.1"/>
    </source>
</evidence>
<gene>
    <name evidence="2" type="ORF">B1H19_02250</name>
</gene>
<proteinExistence type="predicted"/>
<accession>A0A1V0TJN7</accession>
<keyword evidence="1" id="KW-0812">Transmembrane</keyword>
<protein>
    <submittedName>
        <fullName evidence="2">Uncharacterized protein</fullName>
    </submittedName>
</protein>
<keyword evidence="1" id="KW-1133">Transmembrane helix</keyword>
<keyword evidence="1" id="KW-0472">Membrane</keyword>
<dbReference type="KEGG" id="sgv:B1H19_02250"/>
<feature type="transmembrane region" description="Helical" evidence="1">
    <location>
        <begin position="57"/>
        <end position="79"/>
    </location>
</feature>
<name>A0A1V0TJN7_9ACTN</name>
<evidence type="ECO:0000313" key="3">
    <source>
        <dbReference type="Proteomes" id="UP000192726"/>
    </source>
</evidence>
<evidence type="ECO:0000256" key="1">
    <source>
        <dbReference type="SAM" id="Phobius"/>
    </source>
</evidence>
<keyword evidence="3" id="KW-1185">Reference proteome</keyword>
<dbReference type="Proteomes" id="UP000192726">
    <property type="component" value="Chromosome"/>
</dbReference>
<sequence>MPFYDARVPGQGETGDDSVAVAVDSGGEGVEAGQVVVADGVEPLGQPLALPIGEGSVALVVIAAVLSVTVGAVAGLYRFQPVRRRVWRRLGVRSPLRRW</sequence>
<dbReference type="AlphaFoldDB" id="A0A1V0TJN7"/>
<reference evidence="2 3" key="1">
    <citation type="submission" date="2017-04" db="EMBL/GenBank/DDBJ databases">
        <title>Complete Genome Sequence of Streptomyces gilvosporeus F607, a Capable Producer of Natamycin.</title>
        <authorList>
            <person name="Zong G."/>
            <person name="Zhong C."/>
            <person name="Fu J."/>
            <person name="Qin R."/>
            <person name="Cao G."/>
        </authorList>
    </citation>
    <scope>NUCLEOTIDE SEQUENCE [LARGE SCALE GENOMIC DNA]</scope>
    <source>
        <strain evidence="2 3">F607</strain>
    </source>
</reference>